<evidence type="ECO:0000313" key="3">
    <source>
        <dbReference type="Proteomes" id="UP001603857"/>
    </source>
</evidence>
<evidence type="ECO:0000256" key="1">
    <source>
        <dbReference type="SAM" id="MobiDB-lite"/>
    </source>
</evidence>
<dbReference type="AlphaFoldDB" id="A0ABD1M5C2"/>
<sequence length="113" mass="12851">MGDLHQSSRLSQPPMATPLQHHKGGSLHGYNTTQARAKTSPHSYLSFHNIEEFARRQGVKVVDNQYFITLDNFAMLKLAKEANIILILDFESCDENIIAYIPPIRQRQSKGEK</sequence>
<evidence type="ECO:0000313" key="2">
    <source>
        <dbReference type="EMBL" id="KAL2330987.1"/>
    </source>
</evidence>
<organism evidence="2 3">
    <name type="scientific">Flemingia macrophylla</name>
    <dbReference type="NCBI Taxonomy" id="520843"/>
    <lineage>
        <taxon>Eukaryota</taxon>
        <taxon>Viridiplantae</taxon>
        <taxon>Streptophyta</taxon>
        <taxon>Embryophyta</taxon>
        <taxon>Tracheophyta</taxon>
        <taxon>Spermatophyta</taxon>
        <taxon>Magnoliopsida</taxon>
        <taxon>eudicotyledons</taxon>
        <taxon>Gunneridae</taxon>
        <taxon>Pentapetalae</taxon>
        <taxon>rosids</taxon>
        <taxon>fabids</taxon>
        <taxon>Fabales</taxon>
        <taxon>Fabaceae</taxon>
        <taxon>Papilionoideae</taxon>
        <taxon>50 kb inversion clade</taxon>
        <taxon>NPAAA clade</taxon>
        <taxon>indigoferoid/millettioid clade</taxon>
        <taxon>Phaseoleae</taxon>
        <taxon>Flemingia</taxon>
    </lineage>
</organism>
<feature type="region of interest" description="Disordered" evidence="1">
    <location>
        <begin position="1"/>
        <end position="34"/>
    </location>
</feature>
<reference evidence="2 3" key="1">
    <citation type="submission" date="2024-08" db="EMBL/GenBank/DDBJ databases">
        <title>Insights into the chromosomal genome structure of Flemingia macrophylla.</title>
        <authorList>
            <person name="Ding Y."/>
            <person name="Zhao Y."/>
            <person name="Bi W."/>
            <person name="Wu M."/>
            <person name="Zhao G."/>
            <person name="Gong Y."/>
            <person name="Li W."/>
            <person name="Zhang P."/>
        </authorList>
    </citation>
    <scope>NUCLEOTIDE SEQUENCE [LARGE SCALE GENOMIC DNA]</scope>
    <source>
        <strain evidence="2">DYQJB</strain>
        <tissue evidence="2">Leaf</tissue>
    </source>
</reference>
<name>A0ABD1M5C2_9FABA</name>
<keyword evidence="3" id="KW-1185">Reference proteome</keyword>
<dbReference type="Proteomes" id="UP001603857">
    <property type="component" value="Unassembled WGS sequence"/>
</dbReference>
<gene>
    <name evidence="2" type="ORF">Fmac_018568</name>
</gene>
<proteinExistence type="predicted"/>
<dbReference type="EMBL" id="JBGMDY010000006">
    <property type="protein sequence ID" value="KAL2330987.1"/>
    <property type="molecule type" value="Genomic_DNA"/>
</dbReference>
<feature type="compositionally biased region" description="Polar residues" evidence="1">
    <location>
        <begin position="1"/>
        <end position="11"/>
    </location>
</feature>
<protein>
    <submittedName>
        <fullName evidence="2">Uncharacterized protein</fullName>
    </submittedName>
</protein>
<comment type="caution">
    <text evidence="2">The sequence shown here is derived from an EMBL/GenBank/DDBJ whole genome shotgun (WGS) entry which is preliminary data.</text>
</comment>
<accession>A0ABD1M5C2</accession>